<dbReference type="EMBL" id="JBHSAV010000092">
    <property type="protein sequence ID" value="MFC3978065.1"/>
    <property type="molecule type" value="Genomic_DNA"/>
</dbReference>
<dbReference type="CDD" id="cd10440">
    <property type="entry name" value="GIY-YIG_COG3680"/>
    <property type="match status" value="1"/>
</dbReference>
<gene>
    <name evidence="2" type="ORF">ACFOUP_16900</name>
</gene>
<dbReference type="PROSITE" id="PS50164">
    <property type="entry name" value="GIY_YIG"/>
    <property type="match status" value="1"/>
</dbReference>
<protein>
    <submittedName>
        <fullName evidence="2">GIY-YIG nuclease family protein</fullName>
    </submittedName>
</protein>
<evidence type="ECO:0000259" key="1">
    <source>
        <dbReference type="PROSITE" id="PS50164"/>
    </source>
</evidence>
<dbReference type="Proteomes" id="UP001595766">
    <property type="component" value="Unassembled WGS sequence"/>
</dbReference>
<accession>A0ABV8ERV5</accession>
<name>A0ABV8ERV5_9BACT</name>
<evidence type="ECO:0000313" key="2">
    <source>
        <dbReference type="EMBL" id="MFC3978065.1"/>
    </source>
</evidence>
<organism evidence="2 3">
    <name type="scientific">Belliella kenyensis</name>
    <dbReference type="NCBI Taxonomy" id="1472724"/>
    <lineage>
        <taxon>Bacteria</taxon>
        <taxon>Pseudomonadati</taxon>
        <taxon>Bacteroidota</taxon>
        <taxon>Cytophagia</taxon>
        <taxon>Cytophagales</taxon>
        <taxon>Cyclobacteriaceae</taxon>
        <taxon>Belliella</taxon>
    </lineage>
</organism>
<comment type="caution">
    <text evidence="2">The sequence shown here is derived from an EMBL/GenBank/DDBJ whole genome shotgun (WGS) entry which is preliminary data.</text>
</comment>
<evidence type="ECO:0000313" key="3">
    <source>
        <dbReference type="Proteomes" id="UP001595766"/>
    </source>
</evidence>
<dbReference type="RefSeq" id="WP_241296153.1">
    <property type="nucleotide sequence ID" value="NZ_JAKZGR010000012.1"/>
</dbReference>
<feature type="domain" description="GIY-YIG" evidence="1">
    <location>
        <begin position="2"/>
        <end position="86"/>
    </location>
</feature>
<proteinExistence type="predicted"/>
<reference evidence="3" key="1">
    <citation type="journal article" date="2019" name="Int. J. Syst. Evol. Microbiol.">
        <title>The Global Catalogue of Microorganisms (GCM) 10K type strain sequencing project: providing services to taxonomists for standard genome sequencing and annotation.</title>
        <authorList>
            <consortium name="The Broad Institute Genomics Platform"/>
            <consortium name="The Broad Institute Genome Sequencing Center for Infectious Disease"/>
            <person name="Wu L."/>
            <person name="Ma J."/>
        </authorList>
    </citation>
    <scope>NUCLEOTIDE SEQUENCE [LARGE SCALE GENOMIC DNA]</scope>
    <source>
        <strain evidence="3">CECT 8551</strain>
    </source>
</reference>
<dbReference type="InterPro" id="IPR000305">
    <property type="entry name" value="GIY-YIG_endonuc"/>
</dbReference>
<dbReference type="Pfam" id="PF22945">
    <property type="entry name" value="LEM-3_GIY-YIG"/>
    <property type="match status" value="1"/>
</dbReference>
<sequence length="276" mass="31643">MENYYVYVYIDPRNYEEFYYGKGKGNRKESHLKSDDDSDKTKIIAEIRKAGLEPIIKVIAKGLTEKEALLVEKTLIWKLGKSLVNKSMVNFAEKFRPHNKLHINLSGFDFENGLYYVNVGEGAHRCWHDCMQFGFLSAGQHPKWSGPIRTLEVGDVVVAYLKNSGYVGVGKVSEKAVRVNDFYINQKSLRDYSLQENGIFENSDNENSEFLVRVDWITAKEKEQAVWKKNNKLFTSQLIKASLDNQPHTLKFIEEGFGVNLGELLSSIDNKDRSKV</sequence>
<keyword evidence="3" id="KW-1185">Reference proteome</keyword>